<proteinExistence type="predicted"/>
<evidence type="ECO:0000313" key="1">
    <source>
        <dbReference type="EMBL" id="CAG9860997.1"/>
    </source>
</evidence>
<dbReference type="AlphaFoldDB" id="A0A9N9XPP8"/>
<sequence>MFRYVVNITRVVYKWALSLILDYGMLGIEYRKKTLRILLYGDIYAQPASEGCE</sequence>
<gene>
    <name evidence="1" type="ORF">PHYEVI_LOCUS7344</name>
</gene>
<keyword evidence="2" id="KW-1185">Reference proteome</keyword>
<reference evidence="1" key="1">
    <citation type="submission" date="2022-01" db="EMBL/GenBank/DDBJ databases">
        <authorList>
            <person name="King R."/>
        </authorList>
    </citation>
    <scope>NUCLEOTIDE SEQUENCE</scope>
</reference>
<accession>A0A9N9XPP8</accession>
<protein>
    <submittedName>
        <fullName evidence="1">Uncharacterized protein</fullName>
    </submittedName>
</protein>
<name>A0A9N9XPP8_PHYSR</name>
<organism evidence="1 2">
    <name type="scientific">Phyllotreta striolata</name>
    <name type="common">Striped flea beetle</name>
    <name type="synonym">Crioceris striolata</name>
    <dbReference type="NCBI Taxonomy" id="444603"/>
    <lineage>
        <taxon>Eukaryota</taxon>
        <taxon>Metazoa</taxon>
        <taxon>Ecdysozoa</taxon>
        <taxon>Arthropoda</taxon>
        <taxon>Hexapoda</taxon>
        <taxon>Insecta</taxon>
        <taxon>Pterygota</taxon>
        <taxon>Neoptera</taxon>
        <taxon>Endopterygota</taxon>
        <taxon>Coleoptera</taxon>
        <taxon>Polyphaga</taxon>
        <taxon>Cucujiformia</taxon>
        <taxon>Chrysomeloidea</taxon>
        <taxon>Chrysomelidae</taxon>
        <taxon>Galerucinae</taxon>
        <taxon>Alticini</taxon>
        <taxon>Phyllotreta</taxon>
    </lineage>
</organism>
<dbReference type="Proteomes" id="UP001153712">
    <property type="component" value="Chromosome 4"/>
</dbReference>
<dbReference type="EMBL" id="OU900097">
    <property type="protein sequence ID" value="CAG9860997.1"/>
    <property type="molecule type" value="Genomic_DNA"/>
</dbReference>
<evidence type="ECO:0000313" key="2">
    <source>
        <dbReference type="Proteomes" id="UP001153712"/>
    </source>
</evidence>